<name>A0ABD3QES8_9STRA</name>
<keyword evidence="3" id="KW-0732">Signal</keyword>
<dbReference type="EMBL" id="JABMIG020000047">
    <property type="protein sequence ID" value="KAL3798256.1"/>
    <property type="molecule type" value="Genomic_DNA"/>
</dbReference>
<dbReference type="Proteomes" id="UP001516023">
    <property type="component" value="Unassembled WGS sequence"/>
</dbReference>
<evidence type="ECO:0000313" key="4">
    <source>
        <dbReference type="EMBL" id="KAL3798256.1"/>
    </source>
</evidence>
<reference evidence="4 5" key="1">
    <citation type="journal article" date="2020" name="G3 (Bethesda)">
        <title>Improved Reference Genome for Cyclotella cryptica CCMP332, a Model for Cell Wall Morphogenesis, Salinity Adaptation, and Lipid Production in Diatoms (Bacillariophyta).</title>
        <authorList>
            <person name="Roberts W.R."/>
            <person name="Downey K.M."/>
            <person name="Ruck E.C."/>
            <person name="Traller J.C."/>
            <person name="Alverson A.J."/>
        </authorList>
    </citation>
    <scope>NUCLEOTIDE SEQUENCE [LARGE SCALE GENOMIC DNA]</scope>
    <source>
        <strain evidence="4 5">CCMP332</strain>
    </source>
</reference>
<gene>
    <name evidence="4" type="ORF">HJC23_000170</name>
</gene>
<feature type="signal peptide" evidence="3">
    <location>
        <begin position="1"/>
        <end position="16"/>
    </location>
</feature>
<evidence type="ECO:0000256" key="3">
    <source>
        <dbReference type="SAM" id="SignalP"/>
    </source>
</evidence>
<evidence type="ECO:0000313" key="5">
    <source>
        <dbReference type="Proteomes" id="UP001516023"/>
    </source>
</evidence>
<keyword evidence="2" id="KW-0472">Membrane</keyword>
<dbReference type="AlphaFoldDB" id="A0ABD3QES8"/>
<keyword evidence="2" id="KW-0812">Transmembrane</keyword>
<keyword evidence="2" id="KW-1133">Transmembrane helix</keyword>
<accession>A0ABD3QES8</accession>
<evidence type="ECO:0000256" key="1">
    <source>
        <dbReference type="SAM" id="MobiDB-lite"/>
    </source>
</evidence>
<evidence type="ECO:0000256" key="2">
    <source>
        <dbReference type="SAM" id="Phobius"/>
    </source>
</evidence>
<feature type="transmembrane region" description="Helical" evidence="2">
    <location>
        <begin position="466"/>
        <end position="486"/>
    </location>
</feature>
<feature type="region of interest" description="Disordered" evidence="1">
    <location>
        <begin position="150"/>
        <end position="171"/>
    </location>
</feature>
<feature type="chain" id="PRO_5044841537" evidence="3">
    <location>
        <begin position="17"/>
        <end position="505"/>
    </location>
</feature>
<keyword evidence="5" id="KW-1185">Reference proteome</keyword>
<sequence>MKFAAALLSAAVSVNAMELDTNVDIPATSRLGSRLLSKARMLEGNNDQSYTSWVAGYSIKFDRCVSSQNYYGGYFASNEGQYNGDGQYNYNYDVSVVSFHALIFYFSMSSSHATSFYRTVNEQANAQWQNGEQQMNNNNNYDANAQYQGQANGQNANGQYNNGQGQQAAYYQQAQPDGNRALENNNQGYYYDQGQNREGYNGMYQQRLVHFKLCPSNSCRSCKNGADYVVDLNEFIDAMMEAKLTAQEYNCERVKENCWCEQANNKDYCLASCFTNANMDYCNEMQGNNNNGQAQNANFDMSEALKCTELDVDEDFMSNYYFKNRKANQGHYNEEGKYYVGPYCSSNGKKILLGLFEEETCSYPAPSGTFEALNYGQKLPYSQKSLIDNSCISCMEPKEQDNKNYWDAQDDDEVTDVCERMYEMSGKCEENLQGLPYGVYPDNMGCDFVKSIKSASMVPTAIPAKVFAGLFAATTVLLGALTVNLYKKSQRNNVNLVADSAHPLE</sequence>
<protein>
    <submittedName>
        <fullName evidence="4">Uncharacterized protein</fullName>
    </submittedName>
</protein>
<comment type="caution">
    <text evidence="4">The sequence shown here is derived from an EMBL/GenBank/DDBJ whole genome shotgun (WGS) entry which is preliminary data.</text>
</comment>
<proteinExistence type="predicted"/>
<organism evidence="4 5">
    <name type="scientific">Cyclotella cryptica</name>
    <dbReference type="NCBI Taxonomy" id="29204"/>
    <lineage>
        <taxon>Eukaryota</taxon>
        <taxon>Sar</taxon>
        <taxon>Stramenopiles</taxon>
        <taxon>Ochrophyta</taxon>
        <taxon>Bacillariophyta</taxon>
        <taxon>Coscinodiscophyceae</taxon>
        <taxon>Thalassiosirophycidae</taxon>
        <taxon>Stephanodiscales</taxon>
        <taxon>Stephanodiscaceae</taxon>
        <taxon>Cyclotella</taxon>
    </lineage>
</organism>